<keyword evidence="3 5" id="KW-0238">DNA-binding</keyword>
<evidence type="ECO:0000259" key="7">
    <source>
        <dbReference type="PROSITE" id="PS51900"/>
    </source>
</evidence>
<dbReference type="PROSITE" id="PS51900">
    <property type="entry name" value="CB"/>
    <property type="match status" value="1"/>
</dbReference>
<accession>A0ABN8VX67</accession>
<feature type="domain" description="Tyr recombinase" evidence="6">
    <location>
        <begin position="161"/>
        <end position="334"/>
    </location>
</feature>
<dbReference type="Gene3D" id="1.10.443.10">
    <property type="entry name" value="Intergrase catalytic core"/>
    <property type="match status" value="1"/>
</dbReference>
<keyword evidence="2" id="KW-0229">DNA integration</keyword>
<evidence type="ECO:0000256" key="1">
    <source>
        <dbReference type="ARBA" id="ARBA00008857"/>
    </source>
</evidence>
<evidence type="ECO:0000256" key="3">
    <source>
        <dbReference type="ARBA" id="ARBA00023125"/>
    </source>
</evidence>
<evidence type="ECO:0008006" key="10">
    <source>
        <dbReference type="Google" id="ProtNLM"/>
    </source>
</evidence>
<evidence type="ECO:0000259" key="6">
    <source>
        <dbReference type="PROSITE" id="PS51898"/>
    </source>
</evidence>
<dbReference type="InterPro" id="IPR013762">
    <property type="entry name" value="Integrase-like_cat_sf"/>
</dbReference>
<dbReference type="Proteomes" id="UP001157733">
    <property type="component" value="Chromosome"/>
</dbReference>
<evidence type="ECO:0000256" key="4">
    <source>
        <dbReference type="ARBA" id="ARBA00023172"/>
    </source>
</evidence>
<proteinExistence type="inferred from homology"/>
<comment type="similarity">
    <text evidence="1">Belongs to the 'phage' integrase family.</text>
</comment>
<feature type="domain" description="Core-binding (CB)" evidence="7">
    <location>
        <begin position="57"/>
        <end position="139"/>
    </location>
</feature>
<evidence type="ECO:0000256" key="5">
    <source>
        <dbReference type="PROSITE-ProRule" id="PRU01248"/>
    </source>
</evidence>
<dbReference type="SUPFAM" id="SSF56349">
    <property type="entry name" value="DNA breaking-rejoining enzymes"/>
    <property type="match status" value="1"/>
</dbReference>
<gene>
    <name evidence="8" type="ORF">NSPWAT_0643</name>
</gene>
<dbReference type="RefSeq" id="WP_282010439.1">
    <property type="nucleotide sequence ID" value="NZ_OX336137.1"/>
</dbReference>
<keyword evidence="9" id="KW-1185">Reference proteome</keyword>
<dbReference type="InterPro" id="IPR002104">
    <property type="entry name" value="Integrase_catalytic"/>
</dbReference>
<name>A0ABN8VX67_9BACT</name>
<evidence type="ECO:0000313" key="8">
    <source>
        <dbReference type="EMBL" id="CAI2717502.1"/>
    </source>
</evidence>
<dbReference type="InterPro" id="IPR010998">
    <property type="entry name" value="Integrase_recombinase_N"/>
</dbReference>
<dbReference type="Pfam" id="PF13102">
    <property type="entry name" value="Phage_int_SAM_5"/>
    <property type="match status" value="1"/>
</dbReference>
<dbReference type="PANTHER" id="PTHR30349:SF64">
    <property type="entry name" value="PROPHAGE INTEGRASE INTD-RELATED"/>
    <property type="match status" value="1"/>
</dbReference>
<protein>
    <recommendedName>
        <fullName evidence="10">Site-specific integrase</fullName>
    </recommendedName>
</protein>
<dbReference type="PROSITE" id="PS51898">
    <property type="entry name" value="TYR_RECOMBINASE"/>
    <property type="match status" value="1"/>
</dbReference>
<dbReference type="EMBL" id="OX336137">
    <property type="protein sequence ID" value="CAI2717502.1"/>
    <property type="molecule type" value="Genomic_DNA"/>
</dbReference>
<dbReference type="InterPro" id="IPR044068">
    <property type="entry name" value="CB"/>
</dbReference>
<keyword evidence="4" id="KW-0233">DNA recombination</keyword>
<evidence type="ECO:0000256" key="2">
    <source>
        <dbReference type="ARBA" id="ARBA00022908"/>
    </source>
</evidence>
<sequence length="345" mass="39847">MYKRGNVYWCKITIPGHKKPICKSLGKDKKLAKAIEAKIRAEIQEGKFFEKREGEYLTVAGLLEMYRHRYAKANKRPESLKTDGYLAKKLNGFLGEDLLPEVTPGRLEDYIAKRRDDGVSDVTIHHELNLLRHAFNLACKKWDLLDKNPFEKVTIPPGSKKRVRYLKPEEEKRLFAELDKRGDWLKSVVIIARETGLRLSNICNLTWDQVDLFKRAIEIEHTKNGNPVWIPLSDAVYQELKTLNKVRNLKIDRVFWIDGRGLHRGWVGLAFRRLCKRAKVENFRFHDLRHDFCSRLVQAGQPLQVVAELAGHTNITTTQRYAHLNPEMKRKAIEALNGNNASASG</sequence>
<dbReference type="PANTHER" id="PTHR30349">
    <property type="entry name" value="PHAGE INTEGRASE-RELATED"/>
    <property type="match status" value="1"/>
</dbReference>
<dbReference type="InterPro" id="IPR011010">
    <property type="entry name" value="DNA_brk_join_enz"/>
</dbReference>
<dbReference type="InterPro" id="IPR050090">
    <property type="entry name" value="Tyrosine_recombinase_XerCD"/>
</dbReference>
<dbReference type="CDD" id="cd00796">
    <property type="entry name" value="INT_Rci_Hp1_C"/>
    <property type="match status" value="1"/>
</dbReference>
<dbReference type="Gene3D" id="1.10.150.130">
    <property type="match status" value="1"/>
</dbReference>
<reference evidence="8 9" key="1">
    <citation type="submission" date="2022-09" db="EMBL/GenBank/DDBJ databases">
        <authorList>
            <person name="Kop L."/>
        </authorList>
    </citation>
    <scope>NUCLEOTIDE SEQUENCE [LARGE SCALE GENOMIC DNA]</scope>
    <source>
        <strain evidence="8 9">347</strain>
    </source>
</reference>
<dbReference type="Pfam" id="PF00589">
    <property type="entry name" value="Phage_integrase"/>
    <property type="match status" value="1"/>
</dbReference>
<organism evidence="8 9">
    <name type="scientific">Nitrospina watsonii</name>
    <dbReference type="NCBI Taxonomy" id="1323948"/>
    <lineage>
        <taxon>Bacteria</taxon>
        <taxon>Pseudomonadati</taxon>
        <taxon>Nitrospinota/Tectimicrobiota group</taxon>
        <taxon>Nitrospinota</taxon>
        <taxon>Nitrospinia</taxon>
        <taxon>Nitrospinales</taxon>
        <taxon>Nitrospinaceae</taxon>
        <taxon>Nitrospina</taxon>
    </lineage>
</organism>
<dbReference type="InterPro" id="IPR025269">
    <property type="entry name" value="SAM-like_dom"/>
</dbReference>
<evidence type="ECO:0000313" key="9">
    <source>
        <dbReference type="Proteomes" id="UP001157733"/>
    </source>
</evidence>